<comment type="cofactor">
    <cofactor evidence="1">
        <name>FAD</name>
        <dbReference type="ChEBI" id="CHEBI:57692"/>
    </cofactor>
</comment>
<evidence type="ECO:0000313" key="8">
    <source>
        <dbReference type="EMBL" id="MBW4560885.1"/>
    </source>
</evidence>
<dbReference type="AlphaFoldDB" id="A0A951UGE8"/>
<feature type="domain" description="Glucose-methanol-choline oxidoreductase C-terminal" evidence="7">
    <location>
        <begin position="418"/>
        <end position="543"/>
    </location>
</feature>
<dbReference type="InterPro" id="IPR007867">
    <property type="entry name" value="GMC_OxRtase_C"/>
</dbReference>
<comment type="similarity">
    <text evidence="2">Belongs to the GMC oxidoreductase family.</text>
</comment>
<keyword evidence="4" id="KW-0274">FAD</keyword>
<dbReference type="GO" id="GO:0016614">
    <property type="term" value="F:oxidoreductase activity, acting on CH-OH group of donors"/>
    <property type="evidence" value="ECO:0007669"/>
    <property type="project" value="InterPro"/>
</dbReference>
<evidence type="ECO:0000256" key="5">
    <source>
        <dbReference type="ARBA" id="ARBA00023002"/>
    </source>
</evidence>
<dbReference type="EMBL" id="JAHHHN010000003">
    <property type="protein sequence ID" value="MBW4560885.1"/>
    <property type="molecule type" value="Genomic_DNA"/>
</dbReference>
<keyword evidence="3" id="KW-0285">Flavoprotein</keyword>
<accession>A0A951UGE8</accession>
<reference evidence="8" key="1">
    <citation type="submission" date="2021-05" db="EMBL/GenBank/DDBJ databases">
        <authorList>
            <person name="Pietrasiak N."/>
            <person name="Ward R."/>
            <person name="Stajich J.E."/>
            <person name="Kurbessoian T."/>
        </authorList>
    </citation>
    <scope>NUCLEOTIDE SEQUENCE</scope>
    <source>
        <strain evidence="8">JT2-VF2</strain>
    </source>
</reference>
<gene>
    <name evidence="8" type="ORF">KME32_06935</name>
</gene>
<dbReference type="PANTHER" id="PTHR42784:SF1">
    <property type="entry name" value="PYRANOSE 2-OXIDASE"/>
    <property type="match status" value="1"/>
</dbReference>
<dbReference type="Pfam" id="PF01266">
    <property type="entry name" value="DAO"/>
    <property type="match status" value="1"/>
</dbReference>
<dbReference type="PANTHER" id="PTHR42784">
    <property type="entry name" value="PYRANOSE 2-OXIDASE"/>
    <property type="match status" value="1"/>
</dbReference>
<reference evidence="8" key="2">
    <citation type="journal article" date="2022" name="Microbiol. Resour. Announc.">
        <title>Metagenome Sequencing to Explore Phylogenomics of Terrestrial Cyanobacteria.</title>
        <authorList>
            <person name="Ward R.D."/>
            <person name="Stajich J.E."/>
            <person name="Johansen J.R."/>
            <person name="Huntemann M."/>
            <person name="Clum A."/>
            <person name="Foster B."/>
            <person name="Foster B."/>
            <person name="Roux S."/>
            <person name="Palaniappan K."/>
            <person name="Varghese N."/>
            <person name="Mukherjee S."/>
            <person name="Reddy T.B.K."/>
            <person name="Daum C."/>
            <person name="Copeland A."/>
            <person name="Chen I.A."/>
            <person name="Ivanova N.N."/>
            <person name="Kyrpides N.C."/>
            <person name="Shapiro N."/>
            <person name="Eloe-Fadrosh E.A."/>
            <person name="Pietrasiak N."/>
        </authorList>
    </citation>
    <scope>NUCLEOTIDE SEQUENCE</scope>
    <source>
        <strain evidence="8">JT2-VF2</strain>
    </source>
</reference>
<sequence length="555" mass="62107">MLIDAETFQDGTTFVSDVAVVGAGPAGIVLALELAKAGYNVALLESGRFCFSEAIQNLGEASYFDPKFHQSMSECTRRQVGGTSVIWGGRCVPYDPVDFDKRSYIPHSSWPVTYEEIQTYFARACNYFLCGKAEFNIKNIPNIKHKSIVPGLPDEQVLTSTLERWSLPTNFAKEYFNELKQYKQIKLLYGLTCTEIESNDSGSQVEALQTKTLGGKTLRVKARKYVLAGGGLNTTRLLLASDQKHPGGIGNHSGVLGKFYMGHLSGDIAVVHFNTSPRETIFGFDRDSDNIYLRRRFSFTRKFLHEKELTNIVAWLGTPKFYDPSHGNGILSLAYLALNSPTLGKYLTAKAIRKSLIGEVKGIYQAHIMNMLKDFAKIPSFVSCFGYARFIAKRKIPALFVYSAANEYPLHYHSEQVPNPDSTVSLSDERDELGMRRLKINRRCTSQDIESVLRSHEYWDAHLRKHGCGYLKYLSDDPKASIWDQTKDGFHQVGTTRMSDNSRTGVVGPNCNIHGFNDLFVASSSVFVTSSQANPTFMIVAFALRLADYLKKQLA</sequence>
<dbReference type="Pfam" id="PF05199">
    <property type="entry name" value="GMC_oxred_C"/>
    <property type="match status" value="1"/>
</dbReference>
<evidence type="ECO:0000256" key="3">
    <source>
        <dbReference type="ARBA" id="ARBA00022630"/>
    </source>
</evidence>
<protein>
    <submittedName>
        <fullName evidence="8">FAD-dependent oxidoreductase</fullName>
    </submittedName>
</protein>
<evidence type="ECO:0000313" key="9">
    <source>
        <dbReference type="Proteomes" id="UP000715781"/>
    </source>
</evidence>
<dbReference type="SUPFAM" id="SSF51905">
    <property type="entry name" value="FAD/NAD(P)-binding domain"/>
    <property type="match status" value="1"/>
</dbReference>
<name>A0A951UGE8_9NOST</name>
<evidence type="ECO:0000256" key="4">
    <source>
        <dbReference type="ARBA" id="ARBA00022827"/>
    </source>
</evidence>
<evidence type="ECO:0000259" key="7">
    <source>
        <dbReference type="Pfam" id="PF05199"/>
    </source>
</evidence>
<dbReference type="PRINTS" id="PR00469">
    <property type="entry name" value="PNDRDTASEII"/>
</dbReference>
<dbReference type="InterPro" id="IPR006076">
    <property type="entry name" value="FAD-dep_OxRdtase"/>
</dbReference>
<dbReference type="Gene3D" id="3.50.50.60">
    <property type="entry name" value="FAD/NAD(P)-binding domain"/>
    <property type="match status" value="2"/>
</dbReference>
<proteinExistence type="inferred from homology"/>
<evidence type="ECO:0000256" key="1">
    <source>
        <dbReference type="ARBA" id="ARBA00001974"/>
    </source>
</evidence>
<dbReference type="Proteomes" id="UP000715781">
    <property type="component" value="Unassembled WGS sequence"/>
</dbReference>
<comment type="caution">
    <text evidence="8">The sequence shown here is derived from an EMBL/GenBank/DDBJ whole genome shotgun (WGS) entry which is preliminary data.</text>
</comment>
<organism evidence="8 9">
    <name type="scientific">Mojavia pulchra JT2-VF2</name>
    <dbReference type="NCBI Taxonomy" id="287848"/>
    <lineage>
        <taxon>Bacteria</taxon>
        <taxon>Bacillati</taxon>
        <taxon>Cyanobacteriota</taxon>
        <taxon>Cyanophyceae</taxon>
        <taxon>Nostocales</taxon>
        <taxon>Nostocaceae</taxon>
    </lineage>
</organism>
<feature type="domain" description="FAD dependent oxidoreductase" evidence="6">
    <location>
        <begin position="17"/>
        <end position="237"/>
    </location>
</feature>
<dbReference type="InterPro" id="IPR036188">
    <property type="entry name" value="FAD/NAD-bd_sf"/>
</dbReference>
<dbReference type="InterPro" id="IPR051473">
    <property type="entry name" value="P2Ox-like"/>
</dbReference>
<keyword evidence="5" id="KW-0560">Oxidoreductase</keyword>
<evidence type="ECO:0000259" key="6">
    <source>
        <dbReference type="Pfam" id="PF01266"/>
    </source>
</evidence>
<evidence type="ECO:0000256" key="2">
    <source>
        <dbReference type="ARBA" id="ARBA00010790"/>
    </source>
</evidence>